<sequence>MESWSYISDGKGFVLDDSVSETGDLPGISKTGLMSSELKFPWSFDCNSMSSNQGGDQIQEFVDLDSSYMMRKSLPNDSIGNTFAGKISDGRVISAASVPPNDFSCEDDSSSMFSSSVIEMDPRDSSLIDLKLGRLSDQGDIKAFSSSVVKTNVSSSESSIPMKRARAGGLGSQTPYCQVHGCRKDLSSCKDYHKRHKVCEIHSKTTKVIVNGIEQRFCQQCSRFHLLAEFDDGKRSCRKRLAGHNERRRKPHIHIHAGRVGRLFQSSNTTRPEGSSLSASSFVCQDLLPTCHLRDHNNLSRLVKLEDGTNLRSHFNITDDVRQKSIFTQYTPEKQCHSVQDVGSSVMTKCEINVNNSHLQDIADSSFDSRAAVPSFRLHEDMSVLDSSSTFGGLSDIANSGRALSLLSSQSQCSSMSTSGVPTVLPLVSSGSRALYGMKPHKKLLGMSSQPLTSGTSSAFSSSLLSSSEKNGEDNMLISNGGAGTYGYDTILHQSQSAYINSKNHFPFQQGSTINLLQLSTQLQRVEHQRQSSMMKNEDDDFSVFRNT</sequence>
<dbReference type="EMBL" id="BAABME010002767">
    <property type="protein sequence ID" value="GAA0156006.1"/>
    <property type="molecule type" value="Genomic_DNA"/>
</dbReference>
<keyword evidence="4" id="KW-0862">Zinc</keyword>
<dbReference type="FunFam" id="4.10.1100.10:FF:000001">
    <property type="entry name" value="Squamosa promoter-binding-like protein 14"/>
    <property type="match status" value="1"/>
</dbReference>
<evidence type="ECO:0000256" key="11">
    <source>
        <dbReference type="SAM" id="MobiDB-lite"/>
    </source>
</evidence>
<dbReference type="InterPro" id="IPR036893">
    <property type="entry name" value="SBP_sf"/>
</dbReference>
<evidence type="ECO:0000256" key="8">
    <source>
        <dbReference type="ARBA" id="ARBA00023242"/>
    </source>
</evidence>
<evidence type="ECO:0000256" key="2">
    <source>
        <dbReference type="ARBA" id="ARBA00022723"/>
    </source>
</evidence>
<keyword evidence="3 10" id="KW-0863">Zinc-finger</keyword>
<evidence type="ECO:0000256" key="7">
    <source>
        <dbReference type="ARBA" id="ARBA00023163"/>
    </source>
</evidence>
<dbReference type="InterPro" id="IPR044817">
    <property type="entry name" value="SBP-like"/>
</dbReference>
<keyword evidence="2" id="KW-0479">Metal-binding</keyword>
<name>A0AAV3PZ89_LITER</name>
<proteinExistence type="predicted"/>
<evidence type="ECO:0000256" key="3">
    <source>
        <dbReference type="ARBA" id="ARBA00022771"/>
    </source>
</evidence>
<evidence type="ECO:0000259" key="12">
    <source>
        <dbReference type="PROSITE" id="PS51141"/>
    </source>
</evidence>
<evidence type="ECO:0000256" key="9">
    <source>
        <dbReference type="ARBA" id="ARBA00056472"/>
    </source>
</evidence>
<evidence type="ECO:0000256" key="10">
    <source>
        <dbReference type="PROSITE-ProRule" id="PRU00470"/>
    </source>
</evidence>
<keyword evidence="7" id="KW-0804">Transcription</keyword>
<keyword evidence="6" id="KW-0238">DNA-binding</keyword>
<dbReference type="Proteomes" id="UP001454036">
    <property type="component" value="Unassembled WGS sequence"/>
</dbReference>
<dbReference type="PROSITE" id="PS51141">
    <property type="entry name" value="ZF_SBP"/>
    <property type="match status" value="1"/>
</dbReference>
<accession>A0AAV3PZ89</accession>
<protein>
    <recommendedName>
        <fullName evidence="12">SBP-type domain-containing protein</fullName>
    </recommendedName>
</protein>
<dbReference type="Gene3D" id="4.10.1100.10">
    <property type="entry name" value="Transcription factor, SBP-box domain"/>
    <property type="match status" value="1"/>
</dbReference>
<evidence type="ECO:0000256" key="6">
    <source>
        <dbReference type="ARBA" id="ARBA00023125"/>
    </source>
</evidence>
<comment type="caution">
    <text evidence="13">The sequence shown here is derived from an EMBL/GenBank/DDBJ whole genome shotgun (WGS) entry which is preliminary data.</text>
</comment>
<comment type="subcellular location">
    <subcellularLocation>
        <location evidence="1">Nucleus</location>
    </subcellularLocation>
</comment>
<dbReference type="AlphaFoldDB" id="A0AAV3PZ89"/>
<dbReference type="InterPro" id="IPR004333">
    <property type="entry name" value="SBP_dom"/>
</dbReference>
<dbReference type="SUPFAM" id="SSF103612">
    <property type="entry name" value="SBT domain"/>
    <property type="match status" value="1"/>
</dbReference>
<dbReference type="GO" id="GO:0008270">
    <property type="term" value="F:zinc ion binding"/>
    <property type="evidence" value="ECO:0007669"/>
    <property type="project" value="UniProtKB-KW"/>
</dbReference>
<evidence type="ECO:0000256" key="1">
    <source>
        <dbReference type="ARBA" id="ARBA00004123"/>
    </source>
</evidence>
<reference evidence="13 14" key="1">
    <citation type="submission" date="2024-01" db="EMBL/GenBank/DDBJ databases">
        <title>The complete chloroplast genome sequence of Lithospermum erythrorhizon: insights into the phylogenetic relationship among Boraginaceae species and the maternal lineages of purple gromwells.</title>
        <authorList>
            <person name="Okada T."/>
            <person name="Watanabe K."/>
        </authorList>
    </citation>
    <scope>NUCLEOTIDE SEQUENCE [LARGE SCALE GENOMIC DNA]</scope>
</reference>
<feature type="region of interest" description="Disordered" evidence="11">
    <location>
        <begin position="529"/>
        <end position="548"/>
    </location>
</feature>
<comment type="function">
    <text evidence="9">Probable transcriptional factor. Binds to the promoter of the SQUAMOSA gene.</text>
</comment>
<feature type="domain" description="SBP-type" evidence="12">
    <location>
        <begin position="174"/>
        <end position="251"/>
    </location>
</feature>
<dbReference type="Pfam" id="PF03110">
    <property type="entry name" value="SBP"/>
    <property type="match status" value="1"/>
</dbReference>
<dbReference type="GO" id="GO:0005634">
    <property type="term" value="C:nucleus"/>
    <property type="evidence" value="ECO:0007669"/>
    <property type="project" value="UniProtKB-SubCell"/>
</dbReference>
<dbReference type="PANTHER" id="PTHR31251">
    <property type="entry name" value="SQUAMOSA PROMOTER-BINDING-LIKE PROTEIN 4"/>
    <property type="match status" value="1"/>
</dbReference>
<keyword evidence="5" id="KW-0805">Transcription regulation</keyword>
<keyword evidence="8" id="KW-0539">Nucleus</keyword>
<dbReference type="GO" id="GO:0003677">
    <property type="term" value="F:DNA binding"/>
    <property type="evidence" value="ECO:0007669"/>
    <property type="project" value="UniProtKB-KW"/>
</dbReference>
<dbReference type="PANTHER" id="PTHR31251:SF160">
    <property type="entry name" value="SBP-TYPE DOMAIN-CONTAINING PROTEIN"/>
    <property type="match status" value="1"/>
</dbReference>
<evidence type="ECO:0000313" key="13">
    <source>
        <dbReference type="EMBL" id="GAA0156006.1"/>
    </source>
</evidence>
<evidence type="ECO:0000256" key="5">
    <source>
        <dbReference type="ARBA" id="ARBA00023015"/>
    </source>
</evidence>
<organism evidence="13 14">
    <name type="scientific">Lithospermum erythrorhizon</name>
    <name type="common">Purple gromwell</name>
    <name type="synonym">Lithospermum officinale var. erythrorhizon</name>
    <dbReference type="NCBI Taxonomy" id="34254"/>
    <lineage>
        <taxon>Eukaryota</taxon>
        <taxon>Viridiplantae</taxon>
        <taxon>Streptophyta</taxon>
        <taxon>Embryophyta</taxon>
        <taxon>Tracheophyta</taxon>
        <taxon>Spermatophyta</taxon>
        <taxon>Magnoliopsida</taxon>
        <taxon>eudicotyledons</taxon>
        <taxon>Gunneridae</taxon>
        <taxon>Pentapetalae</taxon>
        <taxon>asterids</taxon>
        <taxon>lamiids</taxon>
        <taxon>Boraginales</taxon>
        <taxon>Boraginaceae</taxon>
        <taxon>Boraginoideae</taxon>
        <taxon>Lithospermeae</taxon>
        <taxon>Lithospermum</taxon>
    </lineage>
</organism>
<evidence type="ECO:0000313" key="14">
    <source>
        <dbReference type="Proteomes" id="UP001454036"/>
    </source>
</evidence>
<gene>
    <name evidence="13" type="ORF">LIER_13602</name>
</gene>
<evidence type="ECO:0000256" key="4">
    <source>
        <dbReference type="ARBA" id="ARBA00022833"/>
    </source>
</evidence>
<keyword evidence="14" id="KW-1185">Reference proteome</keyword>